<organism evidence="7 8">
    <name type="scientific">Amborella trichopoda</name>
    <dbReference type="NCBI Taxonomy" id="13333"/>
    <lineage>
        <taxon>Eukaryota</taxon>
        <taxon>Viridiplantae</taxon>
        <taxon>Streptophyta</taxon>
        <taxon>Embryophyta</taxon>
        <taxon>Tracheophyta</taxon>
        <taxon>Spermatophyta</taxon>
        <taxon>Magnoliopsida</taxon>
        <taxon>Amborellales</taxon>
        <taxon>Amborellaceae</taxon>
        <taxon>Amborella</taxon>
    </lineage>
</organism>
<feature type="transmembrane region" description="Helical" evidence="5">
    <location>
        <begin position="588"/>
        <end position="607"/>
    </location>
</feature>
<dbReference type="PROSITE" id="PS50222">
    <property type="entry name" value="EF_HAND_2"/>
    <property type="match status" value="4"/>
</dbReference>
<dbReference type="PANTHER" id="PTHR14795">
    <property type="entry name" value="HELICASE RELATED"/>
    <property type="match status" value="1"/>
</dbReference>
<proteinExistence type="predicted"/>
<evidence type="ECO:0000313" key="8">
    <source>
        <dbReference type="Proteomes" id="UP000017836"/>
    </source>
</evidence>
<dbReference type="eggNOG" id="KOG0027">
    <property type="taxonomic scope" value="Eukaryota"/>
</dbReference>
<dbReference type="InterPro" id="IPR011992">
    <property type="entry name" value="EF-hand-dom_pair"/>
</dbReference>
<evidence type="ECO:0000256" key="3">
    <source>
        <dbReference type="ARBA" id="ARBA00022737"/>
    </source>
</evidence>
<dbReference type="SUPFAM" id="SSF56300">
    <property type="entry name" value="Metallo-dependent phosphatases"/>
    <property type="match status" value="1"/>
</dbReference>
<comment type="function">
    <text evidence="1">Potential calcium sensor.</text>
</comment>
<dbReference type="PANTHER" id="PTHR14795:SF0">
    <property type="entry name" value="TRANSMEMBRANE PROTEIN 62"/>
    <property type="match status" value="1"/>
</dbReference>
<keyword evidence="4" id="KW-0106">Calcium</keyword>
<dbReference type="SMART" id="SM00054">
    <property type="entry name" value="EFh"/>
    <property type="match status" value="4"/>
</dbReference>
<evidence type="ECO:0000259" key="6">
    <source>
        <dbReference type="PROSITE" id="PS50222"/>
    </source>
</evidence>
<dbReference type="PROSITE" id="PS00018">
    <property type="entry name" value="EF_HAND_1"/>
    <property type="match status" value="4"/>
</dbReference>
<dbReference type="InterPro" id="IPR018247">
    <property type="entry name" value="EF_Hand_1_Ca_BS"/>
</dbReference>
<dbReference type="EMBL" id="KI392567">
    <property type="protein sequence ID" value="ERN13577.1"/>
    <property type="molecule type" value="Genomic_DNA"/>
</dbReference>
<keyword evidence="5" id="KW-1133">Transmembrane helix</keyword>
<dbReference type="eggNOG" id="KOG0701">
    <property type="taxonomic scope" value="Eukaryota"/>
</dbReference>
<dbReference type="InterPro" id="IPR029052">
    <property type="entry name" value="Metallo-depent_PP-like"/>
</dbReference>
<feature type="transmembrane region" description="Helical" evidence="5">
    <location>
        <begin position="654"/>
        <end position="672"/>
    </location>
</feature>
<dbReference type="Pfam" id="PF00149">
    <property type="entry name" value="Metallophos"/>
    <property type="match status" value="1"/>
</dbReference>
<feature type="transmembrane region" description="Helical" evidence="5">
    <location>
        <begin position="783"/>
        <end position="800"/>
    </location>
</feature>
<feature type="domain" description="EF-hand" evidence="6">
    <location>
        <begin position="41"/>
        <end position="76"/>
    </location>
</feature>
<evidence type="ECO:0000256" key="5">
    <source>
        <dbReference type="SAM" id="Phobius"/>
    </source>
</evidence>
<keyword evidence="8" id="KW-1185">Reference proteome</keyword>
<dbReference type="Gramene" id="ERN13577">
    <property type="protein sequence ID" value="ERN13577"/>
    <property type="gene ID" value="AMTR_s00049p00017460"/>
</dbReference>
<dbReference type="Gene3D" id="3.60.21.10">
    <property type="match status" value="1"/>
</dbReference>
<dbReference type="Pfam" id="PF24394">
    <property type="entry name" value="TMEM62_C"/>
    <property type="match status" value="1"/>
</dbReference>
<name>W1PU66_AMBTC</name>
<evidence type="ECO:0000313" key="7">
    <source>
        <dbReference type="EMBL" id="ERN13577.1"/>
    </source>
</evidence>
<dbReference type="HOGENOM" id="CLU_018027_0_0_1"/>
<dbReference type="GO" id="GO:0016787">
    <property type="term" value="F:hydrolase activity"/>
    <property type="evidence" value="ECO:0007669"/>
    <property type="project" value="InterPro"/>
</dbReference>
<feature type="domain" description="EF-hand" evidence="6">
    <location>
        <begin position="116"/>
        <end position="151"/>
    </location>
</feature>
<keyword evidence="5" id="KW-0472">Membrane</keyword>
<dbReference type="SUPFAM" id="SSF47473">
    <property type="entry name" value="EF-hand"/>
    <property type="match status" value="1"/>
</dbReference>
<dbReference type="InterPro" id="IPR002048">
    <property type="entry name" value="EF_hand_dom"/>
</dbReference>
<dbReference type="FunFam" id="1.10.238.10:FF:000231">
    <property type="entry name" value="Calmodulin-like protein 3"/>
    <property type="match status" value="1"/>
</dbReference>
<dbReference type="Proteomes" id="UP000017836">
    <property type="component" value="Unassembled WGS sequence"/>
</dbReference>
<dbReference type="InterPro" id="IPR004843">
    <property type="entry name" value="Calcineurin-like_PHP"/>
</dbReference>
<dbReference type="Pfam" id="PF24384">
    <property type="entry name" value="Ig_TMM62"/>
    <property type="match status" value="1"/>
</dbReference>
<gene>
    <name evidence="7" type="ORF">AMTR_s00049p00017460</name>
</gene>
<keyword evidence="5" id="KW-0812">Transmembrane</keyword>
<dbReference type="InterPro" id="IPR056230">
    <property type="entry name" value="TMEM62_C"/>
</dbReference>
<dbReference type="FunFam" id="1.10.238.10:FF:000089">
    <property type="entry name" value="calmodulin-like protein 3"/>
    <property type="match status" value="1"/>
</dbReference>
<dbReference type="Gene3D" id="1.10.238.10">
    <property type="entry name" value="EF-hand"/>
    <property type="match status" value="3"/>
</dbReference>
<sequence>MENTLESAELKRVFQMFDRNGDGRITKKELSDSLENLGIYIPDKDLITMIEKIDANGDGCVDMDEFSSLYQSIMNEKDEEEDMREAFNVFDQNGDGFITVEELRSVLGSLGLKQGRTVDDCRRMIRKVDKDGDGMVDFKEFKQMMRDLHFSVYHPERALQFSEFIGPALKMINPSLVLITGDLTDGKTLDHLKMRVDEAEWIEYDKVMKDVIARSGLPVECFYDLRGNHDKFGVPVVGGNSDFFTKYSINAGLNRSGEVFSVTLLSSGRKHLFVGFDSAMAIGLRGPTNLFGHPADQLLANLDAELSQWDSPHQEAVTKFSFGHFPLSFSSATSSRKSLKDIFLKHSISAYLCGHLHTKFGDNLKKHYQHPGHGLGALQGYFQLNSHQGVLERGNCSLGEEPNKEFWEWEMGDWRKNRKMRIVAVDDGHVSFLDIDYRSKAPSTIILPTFPLDSRTMQRASYLEGYLCKSVNQSSYERIRTLIFSEREIIFAIVKIYDTRSGNLNLVLESRMAKQPSNESRGDLYIVPWNWRAFVDPSPDRFWLQIEAVDNSGTFSFSQMRPFSINGQVSKIHWKWSEFLVMGCMWDLLYRPLLFSILGLLFSLLLIPKAFHIYSKRHHPYEKFRPILGSKTTRECIVTGPLWILMELSRTPSLWNSFMVYLLYLMFFPWFYGQVFSENYSMAYMSPKGWTVKISELDGWISNIGVPDVLVIVLPHLFYIVLPSILVAAALVAERERYRVHYMFLSGKKEEDGDTGFSRVSEVNYSGNYSDCCVSFCVWCGRWARKALLVVCLAIMWKHWKHCRAVTVAYEANPFLYTAPYCLPIPLLLAFAVYKTRGR</sequence>
<protein>
    <recommendedName>
        <fullName evidence="6">EF-hand domain-containing protein</fullName>
    </recommendedName>
</protein>
<dbReference type="AlphaFoldDB" id="W1PU66"/>
<keyword evidence="3" id="KW-0677">Repeat</keyword>
<evidence type="ECO:0000256" key="4">
    <source>
        <dbReference type="ARBA" id="ARBA00022837"/>
    </source>
</evidence>
<feature type="domain" description="EF-hand" evidence="6">
    <location>
        <begin position="5"/>
        <end position="40"/>
    </location>
</feature>
<evidence type="ECO:0000256" key="2">
    <source>
        <dbReference type="ARBA" id="ARBA00022723"/>
    </source>
</evidence>
<keyword evidence="2" id="KW-0479">Metal-binding</keyword>
<feature type="transmembrane region" description="Helical" evidence="5">
    <location>
        <begin position="815"/>
        <end position="834"/>
    </location>
</feature>
<dbReference type="CDD" id="cd00051">
    <property type="entry name" value="EFh"/>
    <property type="match status" value="2"/>
</dbReference>
<feature type="transmembrane region" description="Helical" evidence="5">
    <location>
        <begin position="709"/>
        <end position="733"/>
    </location>
</feature>
<dbReference type="Pfam" id="PF13499">
    <property type="entry name" value="EF-hand_7"/>
    <property type="match status" value="2"/>
</dbReference>
<accession>W1PU66</accession>
<dbReference type="InterPro" id="IPR056229">
    <property type="entry name" value="Ig_TMM62"/>
</dbReference>
<dbReference type="OMA" id="VEWQTYH"/>
<evidence type="ECO:0000256" key="1">
    <source>
        <dbReference type="ARBA" id="ARBA00003291"/>
    </source>
</evidence>
<reference evidence="8" key="1">
    <citation type="journal article" date="2013" name="Science">
        <title>The Amborella genome and the evolution of flowering plants.</title>
        <authorList>
            <consortium name="Amborella Genome Project"/>
        </authorList>
    </citation>
    <scope>NUCLEOTIDE SEQUENCE [LARGE SCALE GENOMIC DNA]</scope>
</reference>
<dbReference type="GO" id="GO:0005509">
    <property type="term" value="F:calcium ion binding"/>
    <property type="evidence" value="ECO:0007669"/>
    <property type="project" value="InterPro"/>
</dbReference>
<feature type="domain" description="EF-hand" evidence="6">
    <location>
        <begin position="78"/>
        <end position="113"/>
    </location>
</feature>